<accession>A0A9Q0HJJ8</accession>
<protein>
    <submittedName>
        <fullName evidence="1">Uncharacterized protein</fullName>
    </submittedName>
</protein>
<dbReference type="EMBL" id="JAMQYH010000005">
    <property type="protein sequence ID" value="KAJ1688259.1"/>
    <property type="molecule type" value="Genomic_DNA"/>
</dbReference>
<dbReference type="OrthoDB" id="1924787at2759"/>
<gene>
    <name evidence="1" type="ORF">LUZ63_019649</name>
</gene>
<organism evidence="1 2">
    <name type="scientific">Rhynchospora breviuscula</name>
    <dbReference type="NCBI Taxonomy" id="2022672"/>
    <lineage>
        <taxon>Eukaryota</taxon>
        <taxon>Viridiplantae</taxon>
        <taxon>Streptophyta</taxon>
        <taxon>Embryophyta</taxon>
        <taxon>Tracheophyta</taxon>
        <taxon>Spermatophyta</taxon>
        <taxon>Magnoliopsida</taxon>
        <taxon>Liliopsida</taxon>
        <taxon>Poales</taxon>
        <taxon>Cyperaceae</taxon>
        <taxon>Cyperoideae</taxon>
        <taxon>Rhynchosporeae</taxon>
        <taxon>Rhynchospora</taxon>
    </lineage>
</organism>
<sequence length="116" mass="13275">MLVGCIPAFFHPGAYMLSSTQDLHMFSTHGTSQRTTPEEKLRQYSPLMVKQIREDVVNLISNLIYVDPRSKLQTLKDAFDVAVDEIIKRVAKIRRDMVEGREDKDFIEETVGSMPC</sequence>
<reference evidence="1" key="1">
    <citation type="journal article" date="2022" name="Cell">
        <title>Repeat-based holocentromeres influence genome architecture and karyotype evolution.</title>
        <authorList>
            <person name="Hofstatter P.G."/>
            <person name="Thangavel G."/>
            <person name="Lux T."/>
            <person name="Neumann P."/>
            <person name="Vondrak T."/>
            <person name="Novak P."/>
            <person name="Zhang M."/>
            <person name="Costa L."/>
            <person name="Castellani M."/>
            <person name="Scott A."/>
            <person name="Toegelov H."/>
            <person name="Fuchs J."/>
            <person name="Mata-Sucre Y."/>
            <person name="Dias Y."/>
            <person name="Vanzela A.L.L."/>
            <person name="Huettel B."/>
            <person name="Almeida C.C.S."/>
            <person name="Simkova H."/>
            <person name="Souza G."/>
            <person name="Pedrosa-Harand A."/>
            <person name="Macas J."/>
            <person name="Mayer K.F.X."/>
            <person name="Houben A."/>
            <person name="Marques A."/>
        </authorList>
    </citation>
    <scope>NUCLEOTIDE SEQUENCE</scope>
    <source>
        <strain evidence="1">RhyBre1mFocal</strain>
    </source>
</reference>
<evidence type="ECO:0000313" key="1">
    <source>
        <dbReference type="EMBL" id="KAJ1688259.1"/>
    </source>
</evidence>
<comment type="caution">
    <text evidence="1">The sequence shown here is derived from an EMBL/GenBank/DDBJ whole genome shotgun (WGS) entry which is preliminary data.</text>
</comment>
<proteinExistence type="predicted"/>
<dbReference type="Proteomes" id="UP001151287">
    <property type="component" value="Unassembled WGS sequence"/>
</dbReference>
<name>A0A9Q0HJJ8_9POAL</name>
<keyword evidence="2" id="KW-1185">Reference proteome</keyword>
<evidence type="ECO:0000313" key="2">
    <source>
        <dbReference type="Proteomes" id="UP001151287"/>
    </source>
</evidence>
<dbReference type="AlphaFoldDB" id="A0A9Q0HJJ8"/>